<evidence type="ECO:0000313" key="1">
    <source>
        <dbReference type="EMBL" id="KZV98066.1"/>
    </source>
</evidence>
<dbReference type="Pfam" id="PF14223">
    <property type="entry name" value="Retrotran_gag_2"/>
    <property type="match status" value="1"/>
</dbReference>
<keyword evidence="2" id="KW-1185">Reference proteome</keyword>
<organism evidence="1 2">
    <name type="scientific">Exidia glandulosa HHB12029</name>
    <dbReference type="NCBI Taxonomy" id="1314781"/>
    <lineage>
        <taxon>Eukaryota</taxon>
        <taxon>Fungi</taxon>
        <taxon>Dikarya</taxon>
        <taxon>Basidiomycota</taxon>
        <taxon>Agaricomycotina</taxon>
        <taxon>Agaricomycetes</taxon>
        <taxon>Auriculariales</taxon>
        <taxon>Exidiaceae</taxon>
        <taxon>Exidia</taxon>
    </lineage>
</organism>
<feature type="non-terminal residue" evidence="1">
    <location>
        <position position="204"/>
    </location>
</feature>
<dbReference type="EMBL" id="KV425923">
    <property type="protein sequence ID" value="KZV98066.1"/>
    <property type="molecule type" value="Genomic_DNA"/>
</dbReference>
<sequence length="204" mass="22758">MASDLSVVGGASTKLVSTIPRLQPGGANWVVYKDRMLQYLLSQPGYRKHLTGRVKSPVAPVAPAADLEDDEKPAAQAKYETELDAYEDKLDEYLLKQAAISSVVISSIPEDVHHRFLNILPVSELWSKLCSEFEDKSVLSQADLLIELTDIRCSEDGDDDPLKVIQQLIEKRNEYYSAGGVLEDSYYTAILIKAMPKQYRSVVH</sequence>
<gene>
    <name evidence="1" type="ORF">EXIGLDRAFT_607369</name>
</gene>
<reference evidence="1 2" key="1">
    <citation type="journal article" date="2016" name="Mol. Biol. Evol.">
        <title>Comparative Genomics of Early-Diverging Mushroom-Forming Fungi Provides Insights into the Origins of Lignocellulose Decay Capabilities.</title>
        <authorList>
            <person name="Nagy L.G."/>
            <person name="Riley R."/>
            <person name="Tritt A."/>
            <person name="Adam C."/>
            <person name="Daum C."/>
            <person name="Floudas D."/>
            <person name="Sun H."/>
            <person name="Yadav J.S."/>
            <person name="Pangilinan J."/>
            <person name="Larsson K.H."/>
            <person name="Matsuura K."/>
            <person name="Barry K."/>
            <person name="Labutti K."/>
            <person name="Kuo R."/>
            <person name="Ohm R.A."/>
            <person name="Bhattacharya S.S."/>
            <person name="Shirouzu T."/>
            <person name="Yoshinaga Y."/>
            <person name="Martin F.M."/>
            <person name="Grigoriev I.V."/>
            <person name="Hibbett D.S."/>
        </authorList>
    </citation>
    <scope>NUCLEOTIDE SEQUENCE [LARGE SCALE GENOMIC DNA]</scope>
    <source>
        <strain evidence="1 2">HHB12029</strain>
    </source>
</reference>
<dbReference type="OrthoDB" id="2692435at2759"/>
<protein>
    <submittedName>
        <fullName evidence="1">Uncharacterized protein</fullName>
    </submittedName>
</protein>
<name>A0A165LMN8_EXIGL</name>
<dbReference type="InParanoid" id="A0A165LMN8"/>
<dbReference type="STRING" id="1314781.A0A165LMN8"/>
<evidence type="ECO:0000313" key="2">
    <source>
        <dbReference type="Proteomes" id="UP000077266"/>
    </source>
</evidence>
<proteinExistence type="predicted"/>
<dbReference type="AlphaFoldDB" id="A0A165LMN8"/>
<dbReference type="Proteomes" id="UP000077266">
    <property type="component" value="Unassembled WGS sequence"/>
</dbReference>
<accession>A0A165LMN8</accession>